<keyword evidence="5" id="KW-1185">Reference proteome</keyword>
<keyword evidence="3" id="KW-0119">Carbohydrate metabolism</keyword>
<proteinExistence type="predicted"/>
<comment type="caution">
    <text evidence="4">The sequence shown here is derived from an EMBL/GenBank/DDBJ whole genome shotgun (WGS) entry which is preliminary data.</text>
</comment>
<keyword evidence="2" id="KW-0294">Fucose metabolism</keyword>
<dbReference type="EMBL" id="BAABUJ010000022">
    <property type="protein sequence ID" value="GAA5802274.1"/>
    <property type="molecule type" value="Genomic_DNA"/>
</dbReference>
<dbReference type="PANTHER" id="PTHR36050:SF1">
    <property type="entry name" value="O-FUCOSYLTRANSFERASE 30"/>
    <property type="match status" value="1"/>
</dbReference>
<evidence type="ECO:0000313" key="5">
    <source>
        <dbReference type="Proteomes" id="UP001476247"/>
    </source>
</evidence>
<evidence type="ECO:0000256" key="1">
    <source>
        <dbReference type="ARBA" id="ARBA00022679"/>
    </source>
</evidence>
<dbReference type="Gene3D" id="3.40.50.11350">
    <property type="match status" value="1"/>
</dbReference>
<evidence type="ECO:0000256" key="2">
    <source>
        <dbReference type="ARBA" id="ARBA00023253"/>
    </source>
</evidence>
<name>A0ABP9Y5M0_9FUNG</name>
<keyword evidence="1" id="KW-0808">Transferase</keyword>
<dbReference type="PANTHER" id="PTHR36050">
    <property type="entry name" value="O-FUCOSYLTRANSFERASE 30"/>
    <property type="match status" value="1"/>
</dbReference>
<reference evidence="4 5" key="1">
    <citation type="submission" date="2024-04" db="EMBL/GenBank/DDBJ databases">
        <title>genome sequences of Mucor flavus KT1a and Helicostylum pulchrum KT1b strains isolation_sourced from the surface of a dry-aged beef.</title>
        <authorList>
            <person name="Toyotome T."/>
            <person name="Hosono M."/>
            <person name="Torimaru M."/>
            <person name="Fukuda K."/>
            <person name="Mikami N."/>
        </authorList>
    </citation>
    <scope>NUCLEOTIDE SEQUENCE [LARGE SCALE GENOMIC DNA]</scope>
    <source>
        <strain evidence="4 5">KT1b</strain>
    </source>
</reference>
<evidence type="ECO:0000313" key="4">
    <source>
        <dbReference type="EMBL" id="GAA5802274.1"/>
    </source>
</evidence>
<accession>A0ABP9Y5M0</accession>
<dbReference type="InterPro" id="IPR019378">
    <property type="entry name" value="GDP-Fuc_O-FucTrfase"/>
</dbReference>
<dbReference type="Proteomes" id="UP001476247">
    <property type="component" value="Unassembled WGS sequence"/>
</dbReference>
<dbReference type="Pfam" id="PF10250">
    <property type="entry name" value="O-FucT"/>
    <property type="match status" value="1"/>
</dbReference>
<sequence length="428" mass="49675">MIRFSSFRPATSVEHIVDTPLAEEEKYLAYLPHSGLSNQRIELSNALLLAYMLNRTLVVPPAFLGTVFGWMKRDRLADRLEWLTTPKNFDKICQQPTPGRLASYLQRSRCEEYRNFGMIPWPELHNFQTLIEAGIKIKFQSIVSVKQMKKDLKIMHDNDIYMHQDMQLYDWRLYENKTEAAALLRNKLNYFDSFGGKRYFKVLLPRHFEVRKEKLVYLAGIFGSTRFTIVEPKHKAMQKKIAQVLHYRLDTPLGETVNSIVNYLGGKGTFMSVHFRTGDSPFKKEIATNLSNFVKNMTDIVGPNHATKCIGIEYNERPQEQEHKLLSSIGDHVRVYVATDHKDARGQDSELLPWFQQFPCTSTLSDLPQHLFRPLDQLRDLNSPSKPLKKFLIPIVDAMVAAHGRHILTTPRSTFSKYIDELHKAWIY</sequence>
<organism evidence="4 5">
    <name type="scientific">Helicostylum pulchrum</name>
    <dbReference type="NCBI Taxonomy" id="562976"/>
    <lineage>
        <taxon>Eukaryota</taxon>
        <taxon>Fungi</taxon>
        <taxon>Fungi incertae sedis</taxon>
        <taxon>Mucoromycota</taxon>
        <taxon>Mucoromycotina</taxon>
        <taxon>Mucoromycetes</taxon>
        <taxon>Mucorales</taxon>
        <taxon>Mucorineae</taxon>
        <taxon>Mucoraceae</taxon>
        <taxon>Helicostylum</taxon>
    </lineage>
</organism>
<evidence type="ECO:0000256" key="3">
    <source>
        <dbReference type="ARBA" id="ARBA00023277"/>
    </source>
</evidence>
<gene>
    <name evidence="4" type="ORF">HPULCUR_007737</name>
</gene>
<evidence type="ECO:0008006" key="6">
    <source>
        <dbReference type="Google" id="ProtNLM"/>
    </source>
</evidence>
<protein>
    <recommendedName>
        <fullName evidence="6">O-fucosyltransferase family protein</fullName>
    </recommendedName>
</protein>